<dbReference type="SUPFAM" id="SSF103473">
    <property type="entry name" value="MFS general substrate transporter"/>
    <property type="match status" value="1"/>
</dbReference>
<protein>
    <submittedName>
        <fullName evidence="11">DSBA oxidoreductase</fullName>
    </submittedName>
</protein>
<feature type="transmembrane region" description="Helical" evidence="9">
    <location>
        <begin position="326"/>
        <end position="348"/>
    </location>
</feature>
<feature type="transmembrane region" description="Helical" evidence="9">
    <location>
        <begin position="490"/>
        <end position="512"/>
    </location>
</feature>
<dbReference type="PROSITE" id="PS50850">
    <property type="entry name" value="MFS"/>
    <property type="match status" value="1"/>
</dbReference>
<name>A0A171DMP6_9ACTN</name>
<feature type="transmembrane region" description="Helical" evidence="9">
    <location>
        <begin position="189"/>
        <end position="210"/>
    </location>
</feature>
<dbReference type="EMBL" id="BDCX01000016">
    <property type="protein sequence ID" value="GAT70279.1"/>
    <property type="molecule type" value="Genomic_DNA"/>
</dbReference>
<proteinExistence type="inferred from homology"/>
<evidence type="ECO:0000256" key="7">
    <source>
        <dbReference type="ARBA" id="ARBA00023136"/>
    </source>
</evidence>
<dbReference type="NCBIfam" id="TIGR00711">
    <property type="entry name" value="efflux_EmrB"/>
    <property type="match status" value="1"/>
</dbReference>
<dbReference type="PRINTS" id="PR01036">
    <property type="entry name" value="TCRTETB"/>
</dbReference>
<accession>A0A171DMP6</accession>
<keyword evidence="7 9" id="KW-0472">Membrane</keyword>
<feature type="transmembrane region" description="Helical" evidence="9">
    <location>
        <begin position="386"/>
        <end position="411"/>
    </location>
</feature>
<evidence type="ECO:0000313" key="12">
    <source>
        <dbReference type="Proteomes" id="UP000077701"/>
    </source>
</evidence>
<dbReference type="SUPFAM" id="SSF46785">
    <property type="entry name" value="Winged helix' DNA-binding domain"/>
    <property type="match status" value="1"/>
</dbReference>
<dbReference type="InterPro" id="IPR036259">
    <property type="entry name" value="MFS_trans_sf"/>
</dbReference>
<keyword evidence="6 9" id="KW-1133">Transmembrane helix</keyword>
<feature type="transmembrane region" description="Helical" evidence="9">
    <location>
        <begin position="126"/>
        <end position="147"/>
    </location>
</feature>
<dbReference type="Gene3D" id="1.10.10.10">
    <property type="entry name" value="Winged helix-like DNA-binding domain superfamily/Winged helix DNA-binding domain"/>
    <property type="match status" value="1"/>
</dbReference>
<reference evidence="11 12" key="1">
    <citation type="journal article" date="2016" name="Genome Announc.">
        <title>Draft Genome Sequence of Planomonospora sphaerica JCM9374, a Rare Actinomycete.</title>
        <authorList>
            <person name="Dohra H."/>
            <person name="Suzuki T."/>
            <person name="Inoue Y."/>
            <person name="Kodani S."/>
        </authorList>
    </citation>
    <scope>NUCLEOTIDE SEQUENCE [LARGE SCALE GENOMIC DNA]</scope>
    <source>
        <strain evidence="11 12">JCM 9374</strain>
    </source>
</reference>
<evidence type="ECO:0000256" key="2">
    <source>
        <dbReference type="ARBA" id="ARBA00007520"/>
    </source>
</evidence>
<evidence type="ECO:0000256" key="9">
    <source>
        <dbReference type="SAM" id="Phobius"/>
    </source>
</evidence>
<feature type="domain" description="Major facilitator superfamily (MFS) profile" evidence="10">
    <location>
        <begin position="36"/>
        <end position="517"/>
    </location>
</feature>
<dbReference type="AlphaFoldDB" id="A0A171DMP6"/>
<dbReference type="GO" id="GO:0005886">
    <property type="term" value="C:plasma membrane"/>
    <property type="evidence" value="ECO:0007669"/>
    <property type="project" value="UniProtKB-SubCell"/>
</dbReference>
<dbReference type="Proteomes" id="UP000077701">
    <property type="component" value="Unassembled WGS sequence"/>
</dbReference>
<feature type="region of interest" description="Disordered" evidence="8">
    <location>
        <begin position="1"/>
        <end position="27"/>
    </location>
</feature>
<comment type="subcellular location">
    <subcellularLocation>
        <location evidence="1">Cell membrane</location>
        <topology evidence="1">Multi-pass membrane protein</topology>
    </subcellularLocation>
</comment>
<feature type="transmembrane region" description="Helical" evidence="9">
    <location>
        <begin position="355"/>
        <end position="374"/>
    </location>
</feature>
<feature type="transmembrane region" description="Helical" evidence="9">
    <location>
        <begin position="291"/>
        <end position="314"/>
    </location>
</feature>
<evidence type="ECO:0000256" key="6">
    <source>
        <dbReference type="ARBA" id="ARBA00022989"/>
    </source>
</evidence>
<reference evidence="12" key="2">
    <citation type="submission" date="2016-04" db="EMBL/GenBank/DDBJ databases">
        <title>Planomonospora sphaerica JCM9374 whole genome shotgun sequence.</title>
        <authorList>
            <person name="Suzuki T."/>
            <person name="Dohra H."/>
            <person name="Kodani S."/>
        </authorList>
    </citation>
    <scope>NUCLEOTIDE SEQUENCE [LARGE SCALE GENOMIC DNA]</scope>
    <source>
        <strain evidence="12">JCM 9374</strain>
    </source>
</reference>
<dbReference type="InterPro" id="IPR036388">
    <property type="entry name" value="WH-like_DNA-bd_sf"/>
</dbReference>
<feature type="transmembrane region" description="Helical" evidence="9">
    <location>
        <begin position="101"/>
        <end position="120"/>
    </location>
</feature>
<dbReference type="STRING" id="161355.PS9374_05960"/>
<evidence type="ECO:0000256" key="8">
    <source>
        <dbReference type="SAM" id="MobiDB-lite"/>
    </source>
</evidence>
<gene>
    <name evidence="11" type="ORF">PS9374_05960</name>
</gene>
<dbReference type="Gene3D" id="1.20.1250.20">
    <property type="entry name" value="MFS general substrate transporter like domains"/>
    <property type="match status" value="1"/>
</dbReference>
<keyword evidence="3" id="KW-0813">Transport</keyword>
<evidence type="ECO:0000313" key="11">
    <source>
        <dbReference type="EMBL" id="GAT70279.1"/>
    </source>
</evidence>
<feature type="transmembrane region" description="Helical" evidence="9">
    <location>
        <begin position="33"/>
        <end position="58"/>
    </location>
</feature>
<evidence type="ECO:0000256" key="4">
    <source>
        <dbReference type="ARBA" id="ARBA00022475"/>
    </source>
</evidence>
<feature type="transmembrane region" description="Helical" evidence="9">
    <location>
        <begin position="70"/>
        <end position="89"/>
    </location>
</feature>
<keyword evidence="12" id="KW-1185">Reference proteome</keyword>
<feature type="transmembrane region" description="Helical" evidence="9">
    <location>
        <begin position="159"/>
        <end position="177"/>
    </location>
</feature>
<comment type="caution">
    <text evidence="11">The sequence shown here is derived from an EMBL/GenBank/DDBJ whole genome shotgun (WGS) entry which is preliminary data.</text>
</comment>
<dbReference type="GO" id="GO:0022857">
    <property type="term" value="F:transmembrane transporter activity"/>
    <property type="evidence" value="ECO:0007669"/>
    <property type="project" value="InterPro"/>
</dbReference>
<dbReference type="FunFam" id="1.20.1720.10:FF:000004">
    <property type="entry name" value="EmrB/QacA family drug resistance transporter"/>
    <property type="match status" value="1"/>
</dbReference>
<dbReference type="InterPro" id="IPR011701">
    <property type="entry name" value="MFS"/>
</dbReference>
<dbReference type="InterPro" id="IPR004638">
    <property type="entry name" value="EmrB-like"/>
</dbReference>
<evidence type="ECO:0000256" key="1">
    <source>
        <dbReference type="ARBA" id="ARBA00004651"/>
    </source>
</evidence>
<comment type="similarity">
    <text evidence="2">Belongs to the major facilitator superfamily. TCR/Tet family.</text>
</comment>
<dbReference type="PANTHER" id="PTHR23501">
    <property type="entry name" value="MAJOR FACILITATOR SUPERFAMILY"/>
    <property type="match status" value="1"/>
</dbReference>
<keyword evidence="5 9" id="KW-0812">Transmembrane</keyword>
<evidence type="ECO:0000256" key="3">
    <source>
        <dbReference type="ARBA" id="ARBA00022448"/>
    </source>
</evidence>
<keyword evidence="4" id="KW-1003">Cell membrane</keyword>
<dbReference type="InterPro" id="IPR036390">
    <property type="entry name" value="WH_DNA-bd_sf"/>
</dbReference>
<dbReference type="InterPro" id="IPR020846">
    <property type="entry name" value="MFS_dom"/>
</dbReference>
<dbReference type="Gene3D" id="1.20.1720.10">
    <property type="entry name" value="Multidrug resistance protein D"/>
    <property type="match status" value="1"/>
</dbReference>
<evidence type="ECO:0000259" key="10">
    <source>
        <dbReference type="PROSITE" id="PS50850"/>
    </source>
</evidence>
<dbReference type="CDD" id="cd17502">
    <property type="entry name" value="MFS_Azr1_MDR_like"/>
    <property type="match status" value="1"/>
</dbReference>
<feature type="transmembrane region" description="Helical" evidence="9">
    <location>
        <begin position="222"/>
        <end position="241"/>
    </location>
</feature>
<dbReference type="Pfam" id="PF07690">
    <property type="entry name" value="MFS_1"/>
    <property type="match status" value="1"/>
</dbReference>
<organism evidence="11 12">
    <name type="scientific">Planomonospora sphaerica</name>
    <dbReference type="NCBI Taxonomy" id="161355"/>
    <lineage>
        <taxon>Bacteria</taxon>
        <taxon>Bacillati</taxon>
        <taxon>Actinomycetota</taxon>
        <taxon>Actinomycetes</taxon>
        <taxon>Streptosporangiales</taxon>
        <taxon>Streptosporangiaceae</taxon>
        <taxon>Planomonospora</taxon>
    </lineage>
</organism>
<dbReference type="PANTHER" id="PTHR23501:SF197">
    <property type="entry name" value="COMD"/>
    <property type="match status" value="1"/>
</dbReference>
<feature type="transmembrane region" description="Helical" evidence="9">
    <location>
        <begin position="423"/>
        <end position="445"/>
    </location>
</feature>
<sequence length="685" mass="72516">MTCPMVDRGNETSARRTRRTASGEAERRPGRGLGLIIGALMLAMLLAALDQTIVATALPTIVGDLGGLNHLAWVVTAYMLASTVSTPLWGKLGDQYGRKALFQAAIVIFLVGSALCGLSQDMGQLIGFRALQGLGGGGLMVLAQAIVADVVPARERGRYQGFFGAVFAVSSVAGPLLGGLFVDHLSWHWVFYVNLPIGLLALAVVAWALPAGVRSTGHVIDYGGIVFLGGATACLVLMTTWGGSTYPWGDPVIIGLGVAAAVLGVLWWLAEKRAPEPVLPLHLFKLRVFNVASLIGFIVGLAMFGSLTYMPLFLQVVQGVSPTMSGLHLLPMMGGLLVASIVSGQVITSTGRYKVFPIAGTATAALGLFLLSRIHPGIGALELSAYLLVLGVGIGMVMQVLVIVVQNAVGFEDLGTATSGATFFRAIGGSFGVALAGAIFTARLADDLAALSRTVRLPPGIESAVQQDPTVIRRLPPEVAGAFLEAYSDAIARVFLFGAPVALLAFAVAWLLPELPLRETTKATDPGEGYGAVPTGRSSLDEVERGLWRLADEAMRRDYYRRLGDLAGLRDLPSGSVWLIARLGTRGRQAGADLAERAGVTIDRGRPYVAHLVERDLVRRAADGLGLELTPEGERVADRLVSEAREGLARVIQDWHPEEHPGLRELLDRLPGEMLGAMTDRPAPR</sequence>
<feature type="transmembrane region" description="Helical" evidence="9">
    <location>
        <begin position="253"/>
        <end position="270"/>
    </location>
</feature>
<evidence type="ECO:0000256" key="5">
    <source>
        <dbReference type="ARBA" id="ARBA00022692"/>
    </source>
</evidence>